<dbReference type="AlphaFoldDB" id="A0A1V6Q9B7"/>
<proteinExistence type="predicted"/>
<evidence type="ECO:0000259" key="1">
    <source>
        <dbReference type="PROSITE" id="PS51186"/>
    </source>
</evidence>
<name>A0A1V6Q9B7_9EURO</name>
<dbReference type="Pfam" id="PF13508">
    <property type="entry name" value="Acetyltransf_7"/>
    <property type="match status" value="1"/>
</dbReference>
<sequence length="247" mass="27777">MSSSHLPPEVILLPKKFATSTDLDNIASRYKSLRLQSLLSDPYSFSSTYERESQFTLDTWRSKVQNPVAKTFVTVVDGDDQISSKATYSNTNENGHSADKEFQRLLQTEWVGSVTLLGPEIWCKEEEEDDDATIRPWDLFTKAKAAPQMAIQRYGYLNCHLVYLIAGMFVASHVRRKGHGHQLVEIAVDHARKEAKGLMSSNASIVLQTSQGAASAQLFYEQVGFEVMMVSLPYTAMVRDIDLQMTE</sequence>
<dbReference type="PROSITE" id="PS51186">
    <property type="entry name" value="GNAT"/>
    <property type="match status" value="1"/>
</dbReference>
<gene>
    <name evidence="2" type="ORF">PENANT_c009G00086</name>
</gene>
<evidence type="ECO:0000313" key="2">
    <source>
        <dbReference type="EMBL" id="OQD85804.1"/>
    </source>
</evidence>
<keyword evidence="3" id="KW-1185">Reference proteome</keyword>
<dbReference type="InterPro" id="IPR016181">
    <property type="entry name" value="Acyl_CoA_acyltransferase"/>
</dbReference>
<feature type="domain" description="N-acetyltransferase" evidence="1">
    <location>
        <begin position="86"/>
        <end position="242"/>
    </location>
</feature>
<dbReference type="InterPro" id="IPR000182">
    <property type="entry name" value="GNAT_dom"/>
</dbReference>
<dbReference type="SUPFAM" id="SSF55729">
    <property type="entry name" value="Acyl-CoA N-acyltransferases (Nat)"/>
    <property type="match status" value="1"/>
</dbReference>
<dbReference type="OrthoDB" id="9975416at2759"/>
<dbReference type="GO" id="GO:0016747">
    <property type="term" value="F:acyltransferase activity, transferring groups other than amino-acyl groups"/>
    <property type="evidence" value="ECO:0007669"/>
    <property type="project" value="InterPro"/>
</dbReference>
<dbReference type="Gene3D" id="3.40.630.30">
    <property type="match status" value="1"/>
</dbReference>
<organism evidence="2 3">
    <name type="scientific">Penicillium antarcticum</name>
    <dbReference type="NCBI Taxonomy" id="416450"/>
    <lineage>
        <taxon>Eukaryota</taxon>
        <taxon>Fungi</taxon>
        <taxon>Dikarya</taxon>
        <taxon>Ascomycota</taxon>
        <taxon>Pezizomycotina</taxon>
        <taxon>Eurotiomycetes</taxon>
        <taxon>Eurotiomycetidae</taxon>
        <taxon>Eurotiales</taxon>
        <taxon>Aspergillaceae</taxon>
        <taxon>Penicillium</taxon>
    </lineage>
</organism>
<dbReference type="CDD" id="cd04301">
    <property type="entry name" value="NAT_SF"/>
    <property type="match status" value="1"/>
</dbReference>
<reference evidence="3" key="1">
    <citation type="journal article" date="2017" name="Nat. Microbiol.">
        <title>Global analysis of biosynthetic gene clusters reveals vast potential of secondary metabolite production in Penicillium species.</title>
        <authorList>
            <person name="Nielsen J.C."/>
            <person name="Grijseels S."/>
            <person name="Prigent S."/>
            <person name="Ji B."/>
            <person name="Dainat J."/>
            <person name="Nielsen K.F."/>
            <person name="Frisvad J.C."/>
            <person name="Workman M."/>
            <person name="Nielsen J."/>
        </authorList>
    </citation>
    <scope>NUCLEOTIDE SEQUENCE [LARGE SCALE GENOMIC DNA]</scope>
    <source>
        <strain evidence="3">IBT 31811</strain>
    </source>
</reference>
<dbReference type="Proteomes" id="UP000191672">
    <property type="component" value="Unassembled WGS sequence"/>
</dbReference>
<comment type="caution">
    <text evidence="2">The sequence shown here is derived from an EMBL/GenBank/DDBJ whole genome shotgun (WGS) entry which is preliminary data.</text>
</comment>
<protein>
    <recommendedName>
        <fullName evidence="1">N-acetyltransferase domain-containing protein</fullName>
    </recommendedName>
</protein>
<accession>A0A1V6Q9B7</accession>
<dbReference type="EMBL" id="MDYN01000009">
    <property type="protein sequence ID" value="OQD85804.1"/>
    <property type="molecule type" value="Genomic_DNA"/>
</dbReference>
<evidence type="ECO:0000313" key="3">
    <source>
        <dbReference type="Proteomes" id="UP000191672"/>
    </source>
</evidence>